<keyword evidence="4" id="KW-1185">Reference proteome</keyword>
<evidence type="ECO:0000313" key="3">
    <source>
        <dbReference type="EMBL" id="KAH7063603.1"/>
    </source>
</evidence>
<protein>
    <submittedName>
        <fullName evidence="3">HotDog domain-containing protein</fullName>
    </submittedName>
</protein>
<dbReference type="InterPro" id="IPR029069">
    <property type="entry name" value="HotDog_dom_sf"/>
</dbReference>
<dbReference type="Proteomes" id="UP000774617">
    <property type="component" value="Unassembled WGS sequence"/>
</dbReference>
<dbReference type="PANTHER" id="PTHR31793:SF27">
    <property type="entry name" value="NOVEL THIOESTERASE SUPERFAMILY DOMAIN AND SAPOSIN A-TYPE DOMAIN CONTAINING PROTEIN (0610012H03RIK)"/>
    <property type="match status" value="1"/>
</dbReference>
<gene>
    <name evidence="3" type="ORF">B0J12DRAFT_643334</name>
</gene>
<organism evidence="3 4">
    <name type="scientific">Macrophomina phaseolina</name>
    <dbReference type="NCBI Taxonomy" id="35725"/>
    <lineage>
        <taxon>Eukaryota</taxon>
        <taxon>Fungi</taxon>
        <taxon>Dikarya</taxon>
        <taxon>Ascomycota</taxon>
        <taxon>Pezizomycotina</taxon>
        <taxon>Dothideomycetes</taxon>
        <taxon>Dothideomycetes incertae sedis</taxon>
        <taxon>Botryosphaeriales</taxon>
        <taxon>Botryosphaeriaceae</taxon>
        <taxon>Macrophomina</taxon>
    </lineage>
</organism>
<evidence type="ECO:0000313" key="4">
    <source>
        <dbReference type="Proteomes" id="UP000774617"/>
    </source>
</evidence>
<dbReference type="InterPro" id="IPR050563">
    <property type="entry name" value="4-hydroxybenzoyl-CoA_TE"/>
</dbReference>
<reference evidence="3 4" key="1">
    <citation type="journal article" date="2021" name="Nat. Commun.">
        <title>Genetic determinants of endophytism in the Arabidopsis root mycobiome.</title>
        <authorList>
            <person name="Mesny F."/>
            <person name="Miyauchi S."/>
            <person name="Thiergart T."/>
            <person name="Pickel B."/>
            <person name="Atanasova L."/>
            <person name="Karlsson M."/>
            <person name="Huettel B."/>
            <person name="Barry K.W."/>
            <person name="Haridas S."/>
            <person name="Chen C."/>
            <person name="Bauer D."/>
            <person name="Andreopoulos W."/>
            <person name="Pangilinan J."/>
            <person name="LaButti K."/>
            <person name="Riley R."/>
            <person name="Lipzen A."/>
            <person name="Clum A."/>
            <person name="Drula E."/>
            <person name="Henrissat B."/>
            <person name="Kohler A."/>
            <person name="Grigoriev I.V."/>
            <person name="Martin F.M."/>
            <person name="Hacquard S."/>
        </authorList>
    </citation>
    <scope>NUCLEOTIDE SEQUENCE [LARGE SCALE GENOMIC DNA]</scope>
    <source>
        <strain evidence="3 4">MPI-SDFR-AT-0080</strain>
    </source>
</reference>
<evidence type="ECO:0000256" key="2">
    <source>
        <dbReference type="ARBA" id="ARBA00022801"/>
    </source>
</evidence>
<dbReference type="PANTHER" id="PTHR31793">
    <property type="entry name" value="4-HYDROXYBENZOYL-COA THIOESTERASE FAMILY MEMBER"/>
    <property type="match status" value="1"/>
</dbReference>
<proteinExistence type="inferred from homology"/>
<dbReference type="CDD" id="cd00586">
    <property type="entry name" value="4HBT"/>
    <property type="match status" value="1"/>
</dbReference>
<dbReference type="EMBL" id="JAGTJR010000002">
    <property type="protein sequence ID" value="KAH7063603.1"/>
    <property type="molecule type" value="Genomic_DNA"/>
</dbReference>
<dbReference type="SUPFAM" id="SSF54637">
    <property type="entry name" value="Thioesterase/thiol ester dehydrase-isomerase"/>
    <property type="match status" value="1"/>
</dbReference>
<accession>A0ABQ8GSY8</accession>
<dbReference type="Pfam" id="PF13279">
    <property type="entry name" value="4HBT_2"/>
    <property type="match status" value="1"/>
</dbReference>
<evidence type="ECO:0000256" key="1">
    <source>
        <dbReference type="ARBA" id="ARBA00005953"/>
    </source>
</evidence>
<name>A0ABQ8GSY8_9PEZI</name>
<comment type="similarity">
    <text evidence="1">Belongs to the 4-hydroxybenzoyl-CoA thioesterase family.</text>
</comment>
<dbReference type="Gene3D" id="3.10.129.10">
    <property type="entry name" value="Hotdog Thioesterase"/>
    <property type="match status" value="1"/>
</dbReference>
<keyword evidence="2" id="KW-0378">Hydrolase</keyword>
<comment type="caution">
    <text evidence="3">The sequence shown here is derived from an EMBL/GenBank/DDBJ whole genome shotgun (WGS) entry which is preliminary data.</text>
</comment>
<sequence length="156" mass="17827">MAQAQLKARRRSDYQFHLEYRTRWSDNDMYDHMNNSQYYFLFDSVVNTYLVQHCGLHPPSSPQIGLVVHSHCDYFAPLGFPAVADLALRVNKLGKSSVTYEIGVFESGIEEARAVGEFVHVFVDRESRKPAKDGMSNRLREGLEKIVADQSSKARL</sequence>